<feature type="compositionally biased region" description="Low complexity" evidence="3">
    <location>
        <begin position="78"/>
        <end position="91"/>
    </location>
</feature>
<protein>
    <recommendedName>
        <fullName evidence="6">NAD(P)-binding domain-containing protein</fullName>
    </recommendedName>
</protein>
<accession>A0A2G8SMC8</accession>
<feature type="region of interest" description="Disordered" evidence="3">
    <location>
        <begin position="73"/>
        <end position="106"/>
    </location>
</feature>
<dbReference type="InterPro" id="IPR051911">
    <property type="entry name" value="SDR_oxidoreductase"/>
</dbReference>
<feature type="compositionally biased region" description="Basic and acidic residues" evidence="3">
    <location>
        <begin position="93"/>
        <end position="106"/>
    </location>
</feature>
<dbReference type="PANTHER" id="PTHR43976:SF16">
    <property type="entry name" value="SHORT-CHAIN DEHYDROGENASE_REDUCTASE FAMILY PROTEIN"/>
    <property type="match status" value="1"/>
</dbReference>
<dbReference type="AlphaFoldDB" id="A0A2G8SMC8"/>
<evidence type="ECO:0000313" key="5">
    <source>
        <dbReference type="Proteomes" id="UP000230002"/>
    </source>
</evidence>
<evidence type="ECO:0000256" key="3">
    <source>
        <dbReference type="SAM" id="MobiDB-lite"/>
    </source>
</evidence>
<evidence type="ECO:0000256" key="2">
    <source>
        <dbReference type="ARBA" id="ARBA00023002"/>
    </source>
</evidence>
<evidence type="ECO:0000313" key="4">
    <source>
        <dbReference type="EMBL" id="PIL34899.1"/>
    </source>
</evidence>
<name>A0A2G8SMC8_9APHY</name>
<gene>
    <name evidence="4" type="ORF">GSI_02686</name>
</gene>
<proteinExistence type="inferred from homology"/>
<organism evidence="4 5">
    <name type="scientific">Ganoderma sinense ZZ0214-1</name>
    <dbReference type="NCBI Taxonomy" id="1077348"/>
    <lineage>
        <taxon>Eukaryota</taxon>
        <taxon>Fungi</taxon>
        <taxon>Dikarya</taxon>
        <taxon>Basidiomycota</taxon>
        <taxon>Agaricomycotina</taxon>
        <taxon>Agaricomycetes</taxon>
        <taxon>Polyporales</taxon>
        <taxon>Polyporaceae</taxon>
        <taxon>Ganoderma</taxon>
    </lineage>
</organism>
<dbReference type="InterPro" id="IPR036291">
    <property type="entry name" value="NAD(P)-bd_dom_sf"/>
</dbReference>
<dbReference type="SUPFAM" id="SSF51735">
    <property type="entry name" value="NAD(P)-binding Rossmann-fold domains"/>
    <property type="match status" value="1"/>
</dbReference>
<dbReference type="OrthoDB" id="1274115at2759"/>
<dbReference type="GO" id="GO:0016491">
    <property type="term" value="F:oxidoreductase activity"/>
    <property type="evidence" value="ECO:0007669"/>
    <property type="project" value="UniProtKB-KW"/>
</dbReference>
<comment type="caution">
    <text evidence="4">The sequence shown here is derived from an EMBL/GenBank/DDBJ whole genome shotgun (WGS) entry which is preliminary data.</text>
</comment>
<evidence type="ECO:0000256" key="1">
    <source>
        <dbReference type="ARBA" id="ARBA00006484"/>
    </source>
</evidence>
<dbReference type="EMBL" id="AYKW01000004">
    <property type="protein sequence ID" value="PIL34899.1"/>
    <property type="molecule type" value="Genomic_DNA"/>
</dbReference>
<sequence length="164" mass="17730">MSEPYPTVWFSTSTGVGRAVTEVTLEKGDIVVATARQPNSLDDLSLRYTTDRLLILPLDVTQPDQIAAAFAEAERNARSGASTSSSTTQGSEPEPHVRRFGRDKATPWKDAAQTAEAICKIACVPDPPLHFVLGKDAIGMARKKVAELVADIDTYEPVSESLEE</sequence>
<evidence type="ECO:0008006" key="6">
    <source>
        <dbReference type="Google" id="ProtNLM"/>
    </source>
</evidence>
<dbReference type="PANTHER" id="PTHR43976">
    <property type="entry name" value="SHORT CHAIN DEHYDROGENASE"/>
    <property type="match status" value="1"/>
</dbReference>
<keyword evidence="5" id="KW-1185">Reference proteome</keyword>
<comment type="similarity">
    <text evidence="1">Belongs to the short-chain dehydrogenases/reductases (SDR) family.</text>
</comment>
<dbReference type="Proteomes" id="UP000230002">
    <property type="component" value="Unassembled WGS sequence"/>
</dbReference>
<dbReference type="Gene3D" id="3.40.50.720">
    <property type="entry name" value="NAD(P)-binding Rossmann-like Domain"/>
    <property type="match status" value="1"/>
</dbReference>
<reference evidence="4 5" key="1">
    <citation type="journal article" date="2015" name="Sci. Rep.">
        <title>Chromosome-level genome map provides insights into diverse defense mechanisms in the medicinal fungus Ganoderma sinense.</title>
        <authorList>
            <person name="Zhu Y."/>
            <person name="Xu J."/>
            <person name="Sun C."/>
            <person name="Zhou S."/>
            <person name="Xu H."/>
            <person name="Nelson D.R."/>
            <person name="Qian J."/>
            <person name="Song J."/>
            <person name="Luo H."/>
            <person name="Xiang L."/>
            <person name="Li Y."/>
            <person name="Xu Z."/>
            <person name="Ji A."/>
            <person name="Wang L."/>
            <person name="Lu S."/>
            <person name="Hayward A."/>
            <person name="Sun W."/>
            <person name="Li X."/>
            <person name="Schwartz D.C."/>
            <person name="Wang Y."/>
            <person name="Chen S."/>
        </authorList>
    </citation>
    <scope>NUCLEOTIDE SEQUENCE [LARGE SCALE GENOMIC DNA]</scope>
    <source>
        <strain evidence="4 5">ZZ0214-1</strain>
    </source>
</reference>
<keyword evidence="2" id="KW-0560">Oxidoreductase</keyword>